<sequence>MSQEQTSWPLMPSPKYISVRKSCGATKAKINGRDKDSQDTKSYVNRDTPFFRATAAKQLHQALNEKKAGNAQMKYLITLPDPCQHRNHITGKAAGVREPVDPIIKEKIVELSHQGTRKVSEMRRHLEAFVKSDLLVGGHVLDKMRRRFFRTNKDIYRAQVAHRFSALDQKNLDALIVQLNKDSPSDAFFYRPHSSNCDDNKENDHDSRIDAQEDTPTDEVPDPAPSGSEDQTLLFCHQTVEQRELLKNYEEEEELNVFKKWHLTWCPAYFMVDFAEEEIQALENVFSVIVLFLTNTILSGFTSQLCPILLLSPFAGSKVLLCDFHRDEAWLEWASKSDNGVASIKETILDLLRKVAYAVTTTDSAAAAKNLQNSKFWNDNEKLRMWFRKKWLPNIGLNLLDLISPSTSSLQFDASFLTFRYIELNVQCHDGYRSYKDEVPPVLHNRPRKMVIHIMERWETDIITEHISIATMGCLMSRKVGANSHMTSDMGMTRTFHTVNVQTGEAPKSWYGKAAPRFRSCNILREITQVTYLIKDEQALGQLEEDLTNILGNAKESAPQEEVIHVIKE</sequence>
<accession>A0AAD9V7Q1</accession>
<feature type="compositionally biased region" description="Acidic residues" evidence="1">
    <location>
        <begin position="212"/>
        <end position="221"/>
    </location>
</feature>
<dbReference type="Pfam" id="PF15299">
    <property type="entry name" value="ALS2CR8"/>
    <property type="match status" value="1"/>
</dbReference>
<dbReference type="AlphaFoldDB" id="A0AAD9V7Q1"/>
<comment type="caution">
    <text evidence="2">The sequence shown here is derived from an EMBL/GenBank/DDBJ whole genome shotgun (WGS) entry which is preliminary data.</text>
</comment>
<proteinExistence type="predicted"/>
<feature type="compositionally biased region" description="Basic and acidic residues" evidence="1">
    <location>
        <begin position="196"/>
        <end position="211"/>
    </location>
</feature>
<dbReference type="Proteomes" id="UP001249851">
    <property type="component" value="Unassembled WGS sequence"/>
</dbReference>
<dbReference type="PANTHER" id="PTHR47456:SF5">
    <property type="match status" value="1"/>
</dbReference>
<protein>
    <submittedName>
        <fullName evidence="2">Uncharacterized protein</fullName>
    </submittedName>
</protein>
<keyword evidence="3" id="KW-1185">Reference proteome</keyword>
<name>A0AAD9V7Q1_ACRCE</name>
<dbReference type="PANTHER" id="PTHR47456">
    <property type="entry name" value="PHD-TYPE DOMAIN-CONTAINING PROTEIN"/>
    <property type="match status" value="1"/>
</dbReference>
<gene>
    <name evidence="2" type="ORF">P5673_011818</name>
</gene>
<evidence type="ECO:0000313" key="2">
    <source>
        <dbReference type="EMBL" id="KAK2564391.1"/>
    </source>
</evidence>
<feature type="region of interest" description="Disordered" evidence="1">
    <location>
        <begin position="190"/>
        <end position="230"/>
    </location>
</feature>
<organism evidence="2 3">
    <name type="scientific">Acropora cervicornis</name>
    <name type="common">Staghorn coral</name>
    <dbReference type="NCBI Taxonomy" id="6130"/>
    <lineage>
        <taxon>Eukaryota</taxon>
        <taxon>Metazoa</taxon>
        <taxon>Cnidaria</taxon>
        <taxon>Anthozoa</taxon>
        <taxon>Hexacorallia</taxon>
        <taxon>Scleractinia</taxon>
        <taxon>Astrocoeniina</taxon>
        <taxon>Acroporidae</taxon>
        <taxon>Acropora</taxon>
    </lineage>
</organism>
<evidence type="ECO:0000256" key="1">
    <source>
        <dbReference type="SAM" id="MobiDB-lite"/>
    </source>
</evidence>
<reference evidence="2" key="1">
    <citation type="journal article" date="2023" name="G3 (Bethesda)">
        <title>Whole genome assembly and annotation of the endangered Caribbean coral Acropora cervicornis.</title>
        <authorList>
            <person name="Selwyn J.D."/>
            <person name="Vollmer S.V."/>
        </authorList>
    </citation>
    <scope>NUCLEOTIDE SEQUENCE</scope>
    <source>
        <strain evidence="2">K2</strain>
    </source>
</reference>
<reference evidence="2" key="2">
    <citation type="journal article" date="2023" name="Science">
        <title>Genomic signatures of disease resistance in endangered staghorn corals.</title>
        <authorList>
            <person name="Vollmer S.V."/>
            <person name="Selwyn J.D."/>
            <person name="Despard B.A."/>
            <person name="Roesel C.L."/>
        </authorList>
    </citation>
    <scope>NUCLEOTIDE SEQUENCE</scope>
    <source>
        <strain evidence="2">K2</strain>
    </source>
</reference>
<dbReference type="GO" id="GO:0003700">
    <property type="term" value="F:DNA-binding transcription factor activity"/>
    <property type="evidence" value="ECO:0007669"/>
    <property type="project" value="InterPro"/>
</dbReference>
<evidence type="ECO:0000313" key="3">
    <source>
        <dbReference type="Proteomes" id="UP001249851"/>
    </source>
</evidence>
<dbReference type="InterPro" id="IPR029309">
    <property type="entry name" value="CaRF"/>
</dbReference>
<dbReference type="EMBL" id="JARQWQ010000022">
    <property type="protein sequence ID" value="KAK2564391.1"/>
    <property type="molecule type" value="Genomic_DNA"/>
</dbReference>